<reference evidence="1 2" key="1">
    <citation type="submission" date="2024-01" db="EMBL/GenBank/DDBJ databases">
        <title>A draft genome for a cacao thread blight-causing isolate of Paramarasmius palmivorus.</title>
        <authorList>
            <person name="Baruah I.K."/>
            <person name="Bukari Y."/>
            <person name="Amoako-Attah I."/>
            <person name="Meinhardt L.W."/>
            <person name="Bailey B.A."/>
            <person name="Cohen S.P."/>
        </authorList>
    </citation>
    <scope>NUCLEOTIDE SEQUENCE [LARGE SCALE GENOMIC DNA]</scope>
    <source>
        <strain evidence="1 2">GH-12</strain>
    </source>
</reference>
<dbReference type="AlphaFoldDB" id="A0AAW0CHN4"/>
<keyword evidence="2" id="KW-1185">Reference proteome</keyword>
<sequence>MDTIRVRFPADPNPVRFHYKPLQDGHGRQLESFKPLPVNDQCILEASRPTLRSQKLGPSFTHLWGKVDYFERSFPIFVCASSSAPSAPILVLKTALHINDGDPKYIEARTSNLEREAKFYDEHLQELQGSFVPEHYGIWESEETHWAGVIKCEIIAYGGEPLWCTEHLWRHDPNAKKLIAEAAEKLHDWCIHHTQLTTDEAQRHILWDQSKSKPMIIDFTVANHRHSCGRCIPLLPIQMSRWTLDFEADDTMCEELAEVGCYLDFIYDPDGYSSELLKEGGRWLRCLLSTLMAKKGRQYLYLEKERAHEKQKERLALWKAESSSGVASASGSAASSGATLSEKTDVITLKAGLAPPNVVLSDSNSSNGSSVS</sequence>
<organism evidence="1 2">
    <name type="scientific">Paramarasmius palmivorus</name>
    <dbReference type="NCBI Taxonomy" id="297713"/>
    <lineage>
        <taxon>Eukaryota</taxon>
        <taxon>Fungi</taxon>
        <taxon>Dikarya</taxon>
        <taxon>Basidiomycota</taxon>
        <taxon>Agaricomycotina</taxon>
        <taxon>Agaricomycetes</taxon>
        <taxon>Agaricomycetidae</taxon>
        <taxon>Agaricales</taxon>
        <taxon>Marasmiineae</taxon>
        <taxon>Marasmiaceae</taxon>
        <taxon>Paramarasmius</taxon>
    </lineage>
</organism>
<proteinExistence type="predicted"/>
<name>A0AAW0CHN4_9AGAR</name>
<gene>
    <name evidence="1" type="ORF">VNI00_010993</name>
</gene>
<protein>
    <submittedName>
        <fullName evidence="1">Uncharacterized protein</fullName>
    </submittedName>
</protein>
<dbReference type="Proteomes" id="UP001383192">
    <property type="component" value="Unassembled WGS sequence"/>
</dbReference>
<accession>A0AAW0CHN4</accession>
<evidence type="ECO:0000313" key="1">
    <source>
        <dbReference type="EMBL" id="KAK7037501.1"/>
    </source>
</evidence>
<evidence type="ECO:0000313" key="2">
    <source>
        <dbReference type="Proteomes" id="UP001383192"/>
    </source>
</evidence>
<comment type="caution">
    <text evidence="1">The sequence shown here is derived from an EMBL/GenBank/DDBJ whole genome shotgun (WGS) entry which is preliminary data.</text>
</comment>
<dbReference type="EMBL" id="JAYKXP010000046">
    <property type="protein sequence ID" value="KAK7037501.1"/>
    <property type="molecule type" value="Genomic_DNA"/>
</dbReference>